<dbReference type="SUPFAM" id="SSF47928">
    <property type="entry name" value="N-terminal domain of the delta subunit of the F1F0-ATP synthase"/>
    <property type="match status" value="1"/>
</dbReference>
<dbReference type="AlphaFoldDB" id="A0A2P6N6K6"/>
<keyword evidence="4" id="KW-0375">Hydrogen ion transport</keyword>
<comment type="caution">
    <text evidence="8">The sequence shown here is derived from an EMBL/GenBank/DDBJ whole genome shotgun (WGS) entry which is preliminary data.</text>
</comment>
<evidence type="ECO:0000313" key="9">
    <source>
        <dbReference type="Proteomes" id="UP000241769"/>
    </source>
</evidence>
<protein>
    <submittedName>
        <fullName evidence="8">ATP synthase F0F1 subunit delta</fullName>
    </submittedName>
</protein>
<dbReference type="InterPro" id="IPR020781">
    <property type="entry name" value="ATPase_OSCP/d_CS"/>
</dbReference>
<dbReference type="GO" id="GO:0046933">
    <property type="term" value="F:proton-transporting ATP synthase activity, rotational mechanism"/>
    <property type="evidence" value="ECO:0007669"/>
    <property type="project" value="InterPro"/>
</dbReference>
<keyword evidence="6" id="KW-0472">Membrane</keyword>
<evidence type="ECO:0000256" key="6">
    <source>
        <dbReference type="ARBA" id="ARBA00023136"/>
    </source>
</evidence>
<dbReference type="InterPro" id="IPR026015">
    <property type="entry name" value="ATP_synth_OSCP/delta_N_sf"/>
</dbReference>
<evidence type="ECO:0000256" key="7">
    <source>
        <dbReference type="ARBA" id="ARBA00023310"/>
    </source>
</evidence>
<evidence type="ECO:0000313" key="8">
    <source>
        <dbReference type="EMBL" id="PRP79596.1"/>
    </source>
</evidence>
<dbReference type="PANTHER" id="PTHR11910">
    <property type="entry name" value="ATP SYNTHASE DELTA CHAIN"/>
    <property type="match status" value="1"/>
</dbReference>
<dbReference type="Proteomes" id="UP000241769">
    <property type="component" value="Unassembled WGS sequence"/>
</dbReference>
<keyword evidence="5" id="KW-0406">Ion transport</keyword>
<proteinExistence type="inferred from homology"/>
<keyword evidence="9" id="KW-1185">Reference proteome</keyword>
<dbReference type="EMBL" id="MDYQ01000178">
    <property type="protein sequence ID" value="PRP79596.1"/>
    <property type="molecule type" value="Genomic_DNA"/>
</dbReference>
<dbReference type="STRING" id="1890364.A0A2P6N6K6"/>
<evidence type="ECO:0000256" key="3">
    <source>
        <dbReference type="ARBA" id="ARBA00022448"/>
    </source>
</evidence>
<keyword evidence="3" id="KW-0813">Transport</keyword>
<dbReference type="Pfam" id="PF00213">
    <property type="entry name" value="OSCP"/>
    <property type="match status" value="1"/>
</dbReference>
<dbReference type="InterPro" id="IPR000711">
    <property type="entry name" value="ATPase_OSCP/dsu"/>
</dbReference>
<sequence length="278" mass="30811">MALLTNSIRQCRLAAPIKIAPQQIRRASVQTPASVLSAFVPNRSKPITLPFRPAHSNSGSHAAALWQISEDLKAHKAVEEDIAKLAEIFEVPRVANVFLREGERAGPFVEKFIEMAKPDRVTAGFLSFLDKTNRFGLLKDIVADYQNIQKQIRKERTAILTVTEKPSEADLKDYTTEAQKLSPGHSITVEVKVDPSIQGGYTLQVGDTKIDRSVRNMQRAVDAALETFAARYLESLKEGQAEVKPSAPVKTLVYNDLPPLNHPVLRELEEASKNGESF</sequence>
<evidence type="ECO:0000256" key="1">
    <source>
        <dbReference type="ARBA" id="ARBA00004370"/>
    </source>
</evidence>
<gene>
    <name evidence="8" type="ORF">PROFUN_14530</name>
</gene>
<organism evidence="8 9">
    <name type="scientific">Planoprotostelium fungivorum</name>
    <dbReference type="NCBI Taxonomy" id="1890364"/>
    <lineage>
        <taxon>Eukaryota</taxon>
        <taxon>Amoebozoa</taxon>
        <taxon>Evosea</taxon>
        <taxon>Variosea</taxon>
        <taxon>Cavosteliida</taxon>
        <taxon>Cavosteliaceae</taxon>
        <taxon>Planoprotostelium</taxon>
    </lineage>
</organism>
<dbReference type="GO" id="GO:0016020">
    <property type="term" value="C:membrane"/>
    <property type="evidence" value="ECO:0007669"/>
    <property type="project" value="UniProtKB-SubCell"/>
</dbReference>
<dbReference type="Gene3D" id="1.10.520.20">
    <property type="entry name" value="N-terminal domain of the delta subunit of the F1F0-ATP synthase"/>
    <property type="match status" value="1"/>
</dbReference>
<reference evidence="8 9" key="1">
    <citation type="journal article" date="2018" name="Genome Biol. Evol.">
        <title>Multiple Roots of Fruiting Body Formation in Amoebozoa.</title>
        <authorList>
            <person name="Hillmann F."/>
            <person name="Forbes G."/>
            <person name="Novohradska S."/>
            <person name="Ferling I."/>
            <person name="Riege K."/>
            <person name="Groth M."/>
            <person name="Westermann M."/>
            <person name="Marz M."/>
            <person name="Spaller T."/>
            <person name="Winckler T."/>
            <person name="Schaap P."/>
            <person name="Glockner G."/>
        </authorList>
    </citation>
    <scope>NUCLEOTIDE SEQUENCE [LARGE SCALE GENOMIC DNA]</scope>
    <source>
        <strain evidence="8 9">Jena</strain>
    </source>
</reference>
<evidence type="ECO:0000256" key="4">
    <source>
        <dbReference type="ARBA" id="ARBA00022781"/>
    </source>
</evidence>
<name>A0A2P6N6K6_9EUKA</name>
<evidence type="ECO:0000256" key="5">
    <source>
        <dbReference type="ARBA" id="ARBA00023065"/>
    </source>
</evidence>
<dbReference type="HAMAP" id="MF_01416">
    <property type="entry name" value="ATP_synth_delta_bact"/>
    <property type="match status" value="1"/>
</dbReference>
<keyword evidence="7" id="KW-0066">ATP synthesis</keyword>
<comment type="similarity">
    <text evidence="2">Belongs to the ATPase delta chain family.</text>
</comment>
<accession>A0A2P6N6K6</accession>
<comment type="subcellular location">
    <subcellularLocation>
        <location evidence="1">Membrane</location>
    </subcellularLocation>
</comment>
<dbReference type="InParanoid" id="A0A2P6N6K6"/>
<dbReference type="OrthoDB" id="1262810at2759"/>
<dbReference type="PRINTS" id="PR00125">
    <property type="entry name" value="ATPASEDELTA"/>
</dbReference>
<dbReference type="PROSITE" id="PS00389">
    <property type="entry name" value="ATPASE_DELTA"/>
    <property type="match status" value="1"/>
</dbReference>
<evidence type="ECO:0000256" key="2">
    <source>
        <dbReference type="ARBA" id="ARBA00007046"/>
    </source>
</evidence>